<sequence length="137" mass="16108">MAKLVIKRNSEWANKMRSFEIWLDGNFLDKINDREILEFELPSGVHTLQAKIDWCGSRLLELEFAEDEVKMVELTGFVLSKWLLPVALVNALLLFYLDAVYDVNSLFLGFLMFLFLGYLFYFFTFGRNDYLQLKIIS</sequence>
<feature type="transmembrane region" description="Helical" evidence="1">
    <location>
        <begin position="103"/>
        <end position="124"/>
    </location>
</feature>
<protein>
    <submittedName>
        <fullName evidence="2">Uncharacterized protein</fullName>
    </submittedName>
</protein>
<keyword evidence="1" id="KW-1133">Transmembrane helix</keyword>
<name>A0ABU3CC73_9FLAO</name>
<dbReference type="EMBL" id="JAVRHQ010000018">
    <property type="protein sequence ID" value="MDT0643941.1"/>
    <property type="molecule type" value="Genomic_DNA"/>
</dbReference>
<accession>A0ABU3CC73</accession>
<reference evidence="2 3" key="1">
    <citation type="submission" date="2023-09" db="EMBL/GenBank/DDBJ databases">
        <authorList>
            <person name="Rey-Velasco X."/>
        </authorList>
    </citation>
    <scope>NUCLEOTIDE SEQUENCE [LARGE SCALE GENOMIC DNA]</scope>
    <source>
        <strain evidence="2 3">F363</strain>
    </source>
</reference>
<evidence type="ECO:0000256" key="1">
    <source>
        <dbReference type="SAM" id="Phobius"/>
    </source>
</evidence>
<proteinExistence type="predicted"/>
<evidence type="ECO:0000313" key="3">
    <source>
        <dbReference type="Proteomes" id="UP001262889"/>
    </source>
</evidence>
<keyword evidence="1" id="KW-0812">Transmembrane</keyword>
<evidence type="ECO:0000313" key="2">
    <source>
        <dbReference type="EMBL" id="MDT0643941.1"/>
    </source>
</evidence>
<gene>
    <name evidence="2" type="ORF">RM553_13975</name>
</gene>
<comment type="caution">
    <text evidence="2">The sequence shown here is derived from an EMBL/GenBank/DDBJ whole genome shotgun (WGS) entry which is preliminary data.</text>
</comment>
<keyword evidence="3" id="KW-1185">Reference proteome</keyword>
<dbReference type="RefSeq" id="WP_311535559.1">
    <property type="nucleotide sequence ID" value="NZ_JAVRHQ010000018.1"/>
</dbReference>
<organism evidence="2 3">
    <name type="scientific">Autumnicola tepida</name>
    <dbReference type="NCBI Taxonomy" id="3075595"/>
    <lineage>
        <taxon>Bacteria</taxon>
        <taxon>Pseudomonadati</taxon>
        <taxon>Bacteroidota</taxon>
        <taxon>Flavobacteriia</taxon>
        <taxon>Flavobacteriales</taxon>
        <taxon>Flavobacteriaceae</taxon>
        <taxon>Autumnicola</taxon>
    </lineage>
</organism>
<feature type="transmembrane region" description="Helical" evidence="1">
    <location>
        <begin position="78"/>
        <end position="97"/>
    </location>
</feature>
<keyword evidence="1" id="KW-0472">Membrane</keyword>
<dbReference type="Proteomes" id="UP001262889">
    <property type="component" value="Unassembled WGS sequence"/>
</dbReference>